<evidence type="ECO:0000313" key="3">
    <source>
        <dbReference type="Proteomes" id="UP000038009"/>
    </source>
</evidence>
<dbReference type="VEuPathDB" id="TriTrypDB:Lsey_0345_0030"/>
<gene>
    <name evidence="2" type="ORF">ABL78_7323</name>
</gene>
<name>A0A0N1HZQ4_LEPSE</name>
<reference evidence="2 3" key="1">
    <citation type="journal article" date="2015" name="PLoS Pathog.">
        <title>Leptomonas seymouri: Adaptations to the Dixenous Life Cycle Analyzed by Genome Sequencing, Transcriptome Profiling and Co-infection with Leishmania donovani.</title>
        <authorList>
            <person name="Kraeva N."/>
            <person name="Butenko A."/>
            <person name="Hlavacova J."/>
            <person name="Kostygov A."/>
            <person name="Myskova J."/>
            <person name="Grybchuk D."/>
            <person name="Lestinova T."/>
            <person name="Votypka J."/>
            <person name="Volf P."/>
            <person name="Opperdoes F."/>
            <person name="Flegontov P."/>
            <person name="Lukes J."/>
            <person name="Yurchenko V."/>
        </authorList>
    </citation>
    <scope>NUCLEOTIDE SEQUENCE [LARGE SCALE GENOMIC DNA]</scope>
    <source>
        <strain evidence="2 3">ATCC 30220</strain>
    </source>
</reference>
<proteinExistence type="predicted"/>
<accession>A0A0N1HZQ4</accession>
<keyword evidence="3" id="KW-1185">Reference proteome</keyword>
<organism evidence="2 3">
    <name type="scientific">Leptomonas seymouri</name>
    <dbReference type="NCBI Taxonomy" id="5684"/>
    <lineage>
        <taxon>Eukaryota</taxon>
        <taxon>Discoba</taxon>
        <taxon>Euglenozoa</taxon>
        <taxon>Kinetoplastea</taxon>
        <taxon>Metakinetoplastina</taxon>
        <taxon>Trypanosomatida</taxon>
        <taxon>Trypanosomatidae</taxon>
        <taxon>Leishmaniinae</taxon>
        <taxon>Leptomonas</taxon>
    </lineage>
</organism>
<feature type="region of interest" description="Disordered" evidence="1">
    <location>
        <begin position="115"/>
        <end position="153"/>
    </location>
</feature>
<dbReference type="Proteomes" id="UP000038009">
    <property type="component" value="Unassembled WGS sequence"/>
</dbReference>
<feature type="compositionally biased region" description="Low complexity" evidence="1">
    <location>
        <begin position="115"/>
        <end position="131"/>
    </location>
</feature>
<protein>
    <submittedName>
        <fullName evidence="2">Uncharacterized protein</fullName>
    </submittedName>
</protein>
<dbReference type="AlphaFoldDB" id="A0A0N1HZQ4"/>
<sequence>MTCPCTATPVQREAVTLTSHLSGDDGKGSPPAAPALPASSARRFYCLCTVCGKSLPDIPTVMCDSCGSQTHITCARDAYSHEWLFMEVVGPSGPLAAAGAAGTLAATINATAPSNASKAAATTSPASASTTRGKAAGRGVSLPSPPTSREEWSSVFPTGVSHGVSHSLALCRDMPYTNLLSSPQALSTAAAKIGKEYNYYCHPDCAMGMEVMRNPQFNAALSARVESAFAVDWRRTLQMLSAHLDSGIATKCWEDVERAPASATLSAEDVLHRSNGDEESQRKTEDFVSFGGTSILSEVGSIGTHTKVSIFKQLLTAARGSTVLAQQLSRLYSQLRAEAWADYFEQERHHSGHPLFYPPPFVDVQREAALSHVLEAASPQGQAARLYLLDPATHPVGSAVAVPIGVLARWQQPALAPLVKVNDSNNFVAEAAAAVANNAVVPETVRVYRNCSKDGQAMLP</sequence>
<dbReference type="EMBL" id="LJSK01000345">
    <property type="protein sequence ID" value="KPI83634.1"/>
    <property type="molecule type" value="Genomic_DNA"/>
</dbReference>
<evidence type="ECO:0000256" key="1">
    <source>
        <dbReference type="SAM" id="MobiDB-lite"/>
    </source>
</evidence>
<comment type="caution">
    <text evidence="2">The sequence shown here is derived from an EMBL/GenBank/DDBJ whole genome shotgun (WGS) entry which is preliminary data.</text>
</comment>
<dbReference type="OrthoDB" id="272690at2759"/>
<evidence type="ECO:0000313" key="2">
    <source>
        <dbReference type="EMBL" id="KPI83634.1"/>
    </source>
</evidence>
<dbReference type="OMA" id="PPFLDIA"/>